<dbReference type="PANTHER" id="PTHR11961">
    <property type="entry name" value="CYTOCHROME C"/>
    <property type="match status" value="1"/>
</dbReference>
<accession>A0A0A1F733</accession>
<dbReference type="PRINTS" id="PR00604">
    <property type="entry name" value="CYTCHRMECIAB"/>
</dbReference>
<gene>
    <name evidence="1" type="ORF">LT85_1380</name>
</gene>
<dbReference type="InterPro" id="IPR036909">
    <property type="entry name" value="Cyt_c-like_dom_sf"/>
</dbReference>
<dbReference type="SUPFAM" id="SSF46626">
    <property type="entry name" value="Cytochrome c"/>
    <property type="match status" value="1"/>
</dbReference>
<dbReference type="HOGENOM" id="CLU_060944_3_3_4"/>
<dbReference type="AlphaFoldDB" id="A0A0A1F733"/>
<dbReference type="GO" id="GO:0009055">
    <property type="term" value="F:electron transfer activity"/>
    <property type="evidence" value="ECO:0007669"/>
    <property type="project" value="InterPro"/>
</dbReference>
<evidence type="ECO:0000313" key="1">
    <source>
        <dbReference type="EMBL" id="AIY40538.1"/>
    </source>
</evidence>
<name>A0A0A1F733_9BURK</name>
<organism evidence="1 2">
    <name type="scientific">Collimonas arenae</name>
    <dbReference type="NCBI Taxonomy" id="279058"/>
    <lineage>
        <taxon>Bacteria</taxon>
        <taxon>Pseudomonadati</taxon>
        <taxon>Pseudomonadota</taxon>
        <taxon>Betaproteobacteria</taxon>
        <taxon>Burkholderiales</taxon>
        <taxon>Oxalobacteraceae</taxon>
        <taxon>Collimonas</taxon>
    </lineage>
</organism>
<dbReference type="KEGG" id="care:LT85_1380"/>
<dbReference type="EMBL" id="CP009962">
    <property type="protein sequence ID" value="AIY40538.1"/>
    <property type="molecule type" value="Genomic_DNA"/>
</dbReference>
<dbReference type="STRING" id="279058.LT85_1380"/>
<sequence>MNGIFGRPAAATKDYNYSTAMKNSGIVWSDKNLAAFIRSPNDVVPGTKMRFWGIGDEKQIADLLAYLHTFQ</sequence>
<proteinExistence type="predicted"/>
<dbReference type="Proteomes" id="UP000030302">
    <property type="component" value="Chromosome"/>
</dbReference>
<evidence type="ECO:0000313" key="2">
    <source>
        <dbReference type="Proteomes" id="UP000030302"/>
    </source>
</evidence>
<reference evidence="2" key="1">
    <citation type="journal article" date="2014" name="Soil Biol. Biochem.">
        <title>Structure and function of bacterial communities in ageing soils: Insights from the Mendocino ecological staircase.</title>
        <authorList>
            <person name="Uroz S."/>
            <person name="Tech J.J."/>
            <person name="Sawaya N.A."/>
            <person name="Frey-Klett P."/>
            <person name="Leveau J.H.J."/>
        </authorList>
    </citation>
    <scope>NUCLEOTIDE SEQUENCE [LARGE SCALE GENOMIC DNA]</scope>
    <source>
        <strain evidence="2">Cal35</strain>
    </source>
</reference>
<dbReference type="Gene3D" id="1.10.760.10">
    <property type="entry name" value="Cytochrome c-like domain"/>
    <property type="match status" value="1"/>
</dbReference>
<dbReference type="GO" id="GO:0020037">
    <property type="term" value="F:heme binding"/>
    <property type="evidence" value="ECO:0007669"/>
    <property type="project" value="InterPro"/>
</dbReference>
<dbReference type="InterPro" id="IPR002327">
    <property type="entry name" value="Cyt_c_1A/1B"/>
</dbReference>
<keyword evidence="2" id="KW-1185">Reference proteome</keyword>
<protein>
    <submittedName>
        <fullName evidence="1">Cytochrome c2</fullName>
    </submittedName>
</protein>